<proteinExistence type="predicted"/>
<evidence type="ECO:0000256" key="1">
    <source>
        <dbReference type="ARBA" id="ARBA00022679"/>
    </source>
</evidence>
<sequence length="209" mass="24863">MQRGKVIAYASRQLKIHEKNYTTHDLELKGVVFALKTWRHYLYGTKSVIYTDHKSLQQIFDQKELNICQGRWIELFSDYECEIRYHPRKTNVVTDALSEASKVENVTAEMLRSLDQLIERKEDGGMYFIWIPLIDDVRTLIIDEAHASSYTRRLQDEKLARPYIDKIVERHEVPVLIILDRDGRFTSWFWKISLKEIGMRMDMSTTYRP</sequence>
<keyword evidence="5" id="KW-0378">Hydrolase</keyword>
<dbReference type="Pfam" id="PF17917">
    <property type="entry name" value="RT_RNaseH"/>
    <property type="match status" value="1"/>
</dbReference>
<dbReference type="InterPro" id="IPR036397">
    <property type="entry name" value="RNaseH_sf"/>
</dbReference>
<gene>
    <name evidence="8" type="ORF">Tco_0893838</name>
</gene>
<dbReference type="Gene3D" id="3.30.420.10">
    <property type="entry name" value="Ribonuclease H-like superfamily/Ribonuclease H"/>
    <property type="match status" value="1"/>
</dbReference>
<feature type="domain" description="Reverse transcriptase RNase H-like" evidence="7">
    <location>
        <begin position="5"/>
        <end position="79"/>
    </location>
</feature>
<keyword evidence="1" id="KW-0808">Transferase</keyword>
<comment type="caution">
    <text evidence="8">The sequence shown here is derived from an EMBL/GenBank/DDBJ whole genome shotgun (WGS) entry which is preliminary data.</text>
</comment>
<dbReference type="InterPro" id="IPR012337">
    <property type="entry name" value="RNaseH-like_sf"/>
</dbReference>
<evidence type="ECO:0000313" key="9">
    <source>
        <dbReference type="Proteomes" id="UP001151760"/>
    </source>
</evidence>
<keyword evidence="3" id="KW-0540">Nuclease</keyword>
<name>A0ABQ5CA05_9ASTR</name>
<keyword evidence="2" id="KW-0548">Nucleotidyltransferase</keyword>
<dbReference type="EMBL" id="BQNB010014092">
    <property type="protein sequence ID" value="GJT23901.1"/>
    <property type="molecule type" value="Genomic_DNA"/>
</dbReference>
<dbReference type="SUPFAM" id="SSF56672">
    <property type="entry name" value="DNA/RNA polymerases"/>
    <property type="match status" value="1"/>
</dbReference>
<dbReference type="PANTHER" id="PTHR34072">
    <property type="entry name" value="ENZYMATIC POLYPROTEIN-RELATED"/>
    <property type="match status" value="1"/>
</dbReference>
<dbReference type="SUPFAM" id="SSF53098">
    <property type="entry name" value="Ribonuclease H-like"/>
    <property type="match status" value="1"/>
</dbReference>
<evidence type="ECO:0000313" key="8">
    <source>
        <dbReference type="EMBL" id="GJT23901.1"/>
    </source>
</evidence>
<evidence type="ECO:0000256" key="6">
    <source>
        <dbReference type="ARBA" id="ARBA00022918"/>
    </source>
</evidence>
<keyword evidence="9" id="KW-1185">Reference proteome</keyword>
<organism evidence="8 9">
    <name type="scientific">Tanacetum coccineum</name>
    <dbReference type="NCBI Taxonomy" id="301880"/>
    <lineage>
        <taxon>Eukaryota</taxon>
        <taxon>Viridiplantae</taxon>
        <taxon>Streptophyta</taxon>
        <taxon>Embryophyta</taxon>
        <taxon>Tracheophyta</taxon>
        <taxon>Spermatophyta</taxon>
        <taxon>Magnoliopsida</taxon>
        <taxon>eudicotyledons</taxon>
        <taxon>Gunneridae</taxon>
        <taxon>Pentapetalae</taxon>
        <taxon>asterids</taxon>
        <taxon>campanulids</taxon>
        <taxon>Asterales</taxon>
        <taxon>Asteraceae</taxon>
        <taxon>Asteroideae</taxon>
        <taxon>Anthemideae</taxon>
        <taxon>Anthemidinae</taxon>
        <taxon>Tanacetum</taxon>
    </lineage>
</organism>
<dbReference type="CDD" id="cd09274">
    <property type="entry name" value="RNase_HI_RT_Ty3"/>
    <property type="match status" value="1"/>
</dbReference>
<evidence type="ECO:0000256" key="3">
    <source>
        <dbReference type="ARBA" id="ARBA00022722"/>
    </source>
</evidence>
<reference evidence="8" key="1">
    <citation type="journal article" date="2022" name="Int. J. Mol. Sci.">
        <title>Draft Genome of Tanacetum Coccineum: Genomic Comparison of Closely Related Tanacetum-Family Plants.</title>
        <authorList>
            <person name="Yamashiro T."/>
            <person name="Shiraishi A."/>
            <person name="Nakayama K."/>
            <person name="Satake H."/>
        </authorList>
    </citation>
    <scope>NUCLEOTIDE SEQUENCE</scope>
</reference>
<evidence type="ECO:0000256" key="2">
    <source>
        <dbReference type="ARBA" id="ARBA00022695"/>
    </source>
</evidence>
<dbReference type="PANTHER" id="PTHR34072:SF52">
    <property type="entry name" value="RIBONUCLEASE H"/>
    <property type="match status" value="1"/>
</dbReference>
<dbReference type="Proteomes" id="UP001151760">
    <property type="component" value="Unassembled WGS sequence"/>
</dbReference>
<dbReference type="GO" id="GO:0003964">
    <property type="term" value="F:RNA-directed DNA polymerase activity"/>
    <property type="evidence" value="ECO:0007669"/>
    <property type="project" value="UniProtKB-KW"/>
</dbReference>
<keyword evidence="6 8" id="KW-0695">RNA-directed DNA polymerase</keyword>
<dbReference type="InterPro" id="IPR041373">
    <property type="entry name" value="RT_RNaseH"/>
</dbReference>
<protein>
    <submittedName>
        <fullName evidence="8">Reverse transcriptase domain-containing protein</fullName>
    </submittedName>
</protein>
<keyword evidence="4" id="KW-0255">Endonuclease</keyword>
<reference evidence="8" key="2">
    <citation type="submission" date="2022-01" db="EMBL/GenBank/DDBJ databases">
        <authorList>
            <person name="Yamashiro T."/>
            <person name="Shiraishi A."/>
            <person name="Satake H."/>
            <person name="Nakayama K."/>
        </authorList>
    </citation>
    <scope>NUCLEOTIDE SEQUENCE</scope>
</reference>
<evidence type="ECO:0000256" key="5">
    <source>
        <dbReference type="ARBA" id="ARBA00022801"/>
    </source>
</evidence>
<accession>A0ABQ5CA05</accession>
<evidence type="ECO:0000259" key="7">
    <source>
        <dbReference type="Pfam" id="PF17917"/>
    </source>
</evidence>
<evidence type="ECO:0000256" key="4">
    <source>
        <dbReference type="ARBA" id="ARBA00022759"/>
    </source>
</evidence>
<dbReference type="InterPro" id="IPR043502">
    <property type="entry name" value="DNA/RNA_pol_sf"/>
</dbReference>